<dbReference type="InterPro" id="IPR003607">
    <property type="entry name" value="HD/PDEase_dom"/>
</dbReference>
<organism evidence="8 9">
    <name type="scientific">Fodinisporobacter ferrooxydans</name>
    <dbReference type="NCBI Taxonomy" id="2901836"/>
    <lineage>
        <taxon>Bacteria</taxon>
        <taxon>Bacillati</taxon>
        <taxon>Bacillota</taxon>
        <taxon>Bacilli</taxon>
        <taxon>Bacillales</taxon>
        <taxon>Alicyclobacillaceae</taxon>
        <taxon>Fodinisporobacter</taxon>
    </lineage>
</organism>
<evidence type="ECO:0000313" key="8">
    <source>
        <dbReference type="EMBL" id="UOF88898.1"/>
    </source>
</evidence>
<dbReference type="RefSeq" id="WP_347435578.1">
    <property type="nucleotide sequence ID" value="NZ_CP089291.1"/>
</dbReference>
<dbReference type="Gene3D" id="1.10.3210.10">
    <property type="entry name" value="Hypothetical protein af1432"/>
    <property type="match status" value="1"/>
</dbReference>
<evidence type="ECO:0000313" key="9">
    <source>
        <dbReference type="Proteomes" id="UP000830167"/>
    </source>
</evidence>
<evidence type="ECO:0000256" key="3">
    <source>
        <dbReference type="ARBA" id="ARBA00022741"/>
    </source>
</evidence>
<dbReference type="Proteomes" id="UP000830167">
    <property type="component" value="Chromosome"/>
</dbReference>
<dbReference type="SUPFAM" id="SSF109604">
    <property type="entry name" value="HD-domain/PDEase-like"/>
    <property type="match status" value="1"/>
</dbReference>
<dbReference type="GO" id="GO:0008803">
    <property type="term" value="F:bis(5'-nucleosyl)-tetraphosphatase (symmetrical) activity"/>
    <property type="evidence" value="ECO:0007669"/>
    <property type="project" value="UniProtKB-EC"/>
</dbReference>
<keyword evidence="9" id="KW-1185">Reference proteome</keyword>
<keyword evidence="2" id="KW-0479">Metal-binding</keyword>
<dbReference type="EMBL" id="CP089291">
    <property type="protein sequence ID" value="UOF88898.1"/>
    <property type="molecule type" value="Genomic_DNA"/>
</dbReference>
<reference evidence="8" key="1">
    <citation type="submission" date="2021-12" db="EMBL/GenBank/DDBJ databases">
        <title>Alicyclobacillaceae gen. nov., sp. nov., isolated from chalcocite enrichment system.</title>
        <authorList>
            <person name="Jiang Z."/>
        </authorList>
    </citation>
    <scope>NUCLEOTIDE SEQUENCE</scope>
    <source>
        <strain evidence="8">MYW30-H2</strain>
    </source>
</reference>
<evidence type="ECO:0000256" key="6">
    <source>
        <dbReference type="ARBA" id="ARBA00049417"/>
    </source>
</evidence>
<dbReference type="InterPro" id="IPR051094">
    <property type="entry name" value="Diverse_Catalytic_Enzymes"/>
</dbReference>
<sequence length="193" mass="22575">MSEAEIRERIRNALSPYRFQHVEGVVQTAERLSIQYGVDAKQARLAAWLHDFAREWPPEKLQAYSKPLQLPEEYRSMPELLHGPIVAHYLEEWFQIRDEEIANAIYYHTTGRPQMSIFEKVICLADAIEPGRVYPGVEECRILAQESLEHALAVQFDGTIRFLLDRKKEILPLTVAARNEFWRQVGVMQENRR</sequence>
<proteinExistence type="predicted"/>
<accession>A0ABY4CES2</accession>
<dbReference type="EC" id="3.6.1.41" evidence="1"/>
<dbReference type="PANTHER" id="PTHR35795:SF1">
    <property type="entry name" value="BIS(5'-NUCLEOSYL)-TETRAPHOSPHATASE, SYMMETRICAL"/>
    <property type="match status" value="1"/>
</dbReference>
<keyword evidence="4 8" id="KW-0378">Hydrolase</keyword>
<comment type="catalytic activity">
    <reaction evidence="6">
        <text>P(1),P(4)-bis(5'-adenosyl) tetraphosphate + H2O = 2 ADP + 2 H(+)</text>
        <dbReference type="Rhea" id="RHEA:24252"/>
        <dbReference type="ChEBI" id="CHEBI:15377"/>
        <dbReference type="ChEBI" id="CHEBI:15378"/>
        <dbReference type="ChEBI" id="CHEBI:58141"/>
        <dbReference type="ChEBI" id="CHEBI:456216"/>
        <dbReference type="EC" id="3.6.1.41"/>
    </reaction>
</comment>
<dbReference type="SMART" id="SM00471">
    <property type="entry name" value="HDc"/>
    <property type="match status" value="1"/>
</dbReference>
<evidence type="ECO:0000256" key="2">
    <source>
        <dbReference type="ARBA" id="ARBA00022723"/>
    </source>
</evidence>
<keyword evidence="5" id="KW-0408">Iron</keyword>
<protein>
    <recommendedName>
        <fullName evidence="1">bis(5'-nucleosyl)-tetraphosphatase (symmetrical)</fullName>
        <ecNumber evidence="1">3.6.1.41</ecNumber>
    </recommendedName>
</protein>
<evidence type="ECO:0000256" key="1">
    <source>
        <dbReference type="ARBA" id="ARBA00012506"/>
    </source>
</evidence>
<feature type="domain" description="HD/PDEase" evidence="7">
    <location>
        <begin position="14"/>
        <end position="140"/>
    </location>
</feature>
<dbReference type="Pfam" id="PF01966">
    <property type="entry name" value="HD"/>
    <property type="match status" value="1"/>
</dbReference>
<dbReference type="CDD" id="cd00077">
    <property type="entry name" value="HDc"/>
    <property type="match status" value="1"/>
</dbReference>
<evidence type="ECO:0000256" key="4">
    <source>
        <dbReference type="ARBA" id="ARBA00022801"/>
    </source>
</evidence>
<dbReference type="InterPro" id="IPR006674">
    <property type="entry name" value="HD_domain"/>
</dbReference>
<dbReference type="NCBIfam" id="TIGR00488">
    <property type="entry name" value="bis(5'-nucleosyl)-tetraphosphatase (symmetrical) YqeK"/>
    <property type="match status" value="1"/>
</dbReference>
<evidence type="ECO:0000259" key="7">
    <source>
        <dbReference type="SMART" id="SM00471"/>
    </source>
</evidence>
<gene>
    <name evidence="8" type="primary">yqeK</name>
    <name evidence="8" type="ORF">LSG31_13230</name>
</gene>
<name>A0ABY4CES2_9BACL</name>
<evidence type="ECO:0000256" key="5">
    <source>
        <dbReference type="ARBA" id="ARBA00023004"/>
    </source>
</evidence>
<dbReference type="PANTHER" id="PTHR35795">
    <property type="entry name" value="SLR1885 PROTEIN"/>
    <property type="match status" value="1"/>
</dbReference>
<keyword evidence="3" id="KW-0547">Nucleotide-binding</keyword>
<dbReference type="InterPro" id="IPR005249">
    <property type="entry name" value="YqeK"/>
</dbReference>